<name>A0AAP0FUX8_9ASPA</name>
<gene>
    <name evidence="8" type="primary">GPAT4</name>
    <name evidence="8" type="ORF">KSP39_PZI022289</name>
</gene>
<feature type="domain" description="Glycerol-3-phosphate acyltransferase RAM2/GPAT1-8 HAD-like" evidence="7">
    <location>
        <begin position="1"/>
        <end position="78"/>
    </location>
</feature>
<dbReference type="GO" id="GO:0010143">
    <property type="term" value="P:cutin biosynthetic process"/>
    <property type="evidence" value="ECO:0007669"/>
    <property type="project" value="TreeGrafter"/>
</dbReference>
<keyword evidence="6" id="KW-0472">Membrane</keyword>
<keyword evidence="9" id="KW-1185">Reference proteome</keyword>
<evidence type="ECO:0000256" key="4">
    <source>
        <dbReference type="ARBA" id="ARBA00022692"/>
    </source>
</evidence>
<keyword evidence="4" id="KW-0812">Transmembrane</keyword>
<keyword evidence="3" id="KW-0808">Transferase</keyword>
<dbReference type="PANTHER" id="PTHR15486">
    <property type="entry name" value="ANCIENT UBIQUITOUS PROTEIN"/>
    <property type="match status" value="1"/>
</dbReference>
<comment type="caution">
    <text evidence="8">The sequence shown here is derived from an EMBL/GenBank/DDBJ whole genome shotgun (WGS) entry which is preliminary data.</text>
</comment>
<dbReference type="Proteomes" id="UP001418222">
    <property type="component" value="Unassembled WGS sequence"/>
</dbReference>
<evidence type="ECO:0000256" key="5">
    <source>
        <dbReference type="ARBA" id="ARBA00022989"/>
    </source>
</evidence>
<dbReference type="GO" id="GO:0016791">
    <property type="term" value="F:phosphatase activity"/>
    <property type="evidence" value="ECO:0007669"/>
    <property type="project" value="TreeGrafter"/>
</dbReference>
<evidence type="ECO:0000313" key="8">
    <source>
        <dbReference type="EMBL" id="KAK8916575.1"/>
    </source>
</evidence>
<evidence type="ECO:0000256" key="6">
    <source>
        <dbReference type="ARBA" id="ARBA00023136"/>
    </source>
</evidence>
<evidence type="ECO:0000313" key="9">
    <source>
        <dbReference type="Proteomes" id="UP001418222"/>
    </source>
</evidence>
<comment type="similarity">
    <text evidence="2">Belongs to the GPAT/DAPAT family.</text>
</comment>
<evidence type="ECO:0000256" key="3">
    <source>
        <dbReference type="ARBA" id="ARBA00022679"/>
    </source>
</evidence>
<evidence type="ECO:0000256" key="1">
    <source>
        <dbReference type="ARBA" id="ARBA00004370"/>
    </source>
</evidence>
<dbReference type="Pfam" id="PF23270">
    <property type="entry name" value="HAD_RAM2_N"/>
    <property type="match status" value="1"/>
</dbReference>
<dbReference type="AlphaFoldDB" id="A0AAP0FUX8"/>
<dbReference type="GO" id="GO:0090447">
    <property type="term" value="F:glycerol-3-phosphate 2-O-acyltransferase activity"/>
    <property type="evidence" value="ECO:0007669"/>
    <property type="project" value="TreeGrafter"/>
</dbReference>
<dbReference type="InterPro" id="IPR056462">
    <property type="entry name" value="HAD_RAM2/GPAT1-8"/>
</dbReference>
<organism evidence="8 9">
    <name type="scientific">Platanthera zijinensis</name>
    <dbReference type="NCBI Taxonomy" id="2320716"/>
    <lineage>
        <taxon>Eukaryota</taxon>
        <taxon>Viridiplantae</taxon>
        <taxon>Streptophyta</taxon>
        <taxon>Embryophyta</taxon>
        <taxon>Tracheophyta</taxon>
        <taxon>Spermatophyta</taxon>
        <taxon>Magnoliopsida</taxon>
        <taxon>Liliopsida</taxon>
        <taxon>Asparagales</taxon>
        <taxon>Orchidaceae</taxon>
        <taxon>Orchidoideae</taxon>
        <taxon>Orchideae</taxon>
        <taxon>Orchidinae</taxon>
        <taxon>Platanthera</taxon>
    </lineage>
</organism>
<protein>
    <submittedName>
        <fullName evidence="8">Glycerol-3-phosphate 2-O-acyltransferase 4</fullName>
    </submittedName>
</protein>
<keyword evidence="5" id="KW-1133">Transmembrane helix</keyword>
<accession>A0AAP0FUX8</accession>
<dbReference type="PANTHER" id="PTHR15486:SF70">
    <property type="entry name" value="GLYCEROL-3-PHOSPHATE ACYLTRANSFERASE 8-RELATED"/>
    <property type="match status" value="1"/>
</dbReference>
<sequence>MIYVAVAGIPISDIKLVARDILLRFYAVDVRADSYRIFRACWRRRVVVTENPTDVMVEPYVKEYLDGDRVLGTELEALLSNIL</sequence>
<dbReference type="GO" id="GO:0016020">
    <property type="term" value="C:membrane"/>
    <property type="evidence" value="ECO:0007669"/>
    <property type="project" value="UniProtKB-SubCell"/>
</dbReference>
<comment type="subcellular location">
    <subcellularLocation>
        <location evidence="1">Membrane</location>
    </subcellularLocation>
</comment>
<evidence type="ECO:0000256" key="2">
    <source>
        <dbReference type="ARBA" id="ARBA00007937"/>
    </source>
</evidence>
<reference evidence="8 9" key="1">
    <citation type="journal article" date="2022" name="Nat. Plants">
        <title>Genomes of leafy and leafless Platanthera orchids illuminate the evolution of mycoheterotrophy.</title>
        <authorList>
            <person name="Li M.H."/>
            <person name="Liu K.W."/>
            <person name="Li Z."/>
            <person name="Lu H.C."/>
            <person name="Ye Q.L."/>
            <person name="Zhang D."/>
            <person name="Wang J.Y."/>
            <person name="Li Y.F."/>
            <person name="Zhong Z.M."/>
            <person name="Liu X."/>
            <person name="Yu X."/>
            <person name="Liu D.K."/>
            <person name="Tu X.D."/>
            <person name="Liu B."/>
            <person name="Hao Y."/>
            <person name="Liao X.Y."/>
            <person name="Jiang Y.T."/>
            <person name="Sun W.H."/>
            <person name="Chen J."/>
            <person name="Chen Y.Q."/>
            <person name="Ai Y."/>
            <person name="Zhai J.W."/>
            <person name="Wu S.S."/>
            <person name="Zhou Z."/>
            <person name="Hsiao Y.Y."/>
            <person name="Wu W.L."/>
            <person name="Chen Y.Y."/>
            <person name="Lin Y.F."/>
            <person name="Hsu J.L."/>
            <person name="Li C.Y."/>
            <person name="Wang Z.W."/>
            <person name="Zhao X."/>
            <person name="Zhong W.Y."/>
            <person name="Ma X.K."/>
            <person name="Ma L."/>
            <person name="Huang J."/>
            <person name="Chen G.Z."/>
            <person name="Huang M.Z."/>
            <person name="Huang L."/>
            <person name="Peng D.H."/>
            <person name="Luo Y.B."/>
            <person name="Zou S.Q."/>
            <person name="Chen S.P."/>
            <person name="Lan S."/>
            <person name="Tsai W.C."/>
            <person name="Van de Peer Y."/>
            <person name="Liu Z.J."/>
        </authorList>
    </citation>
    <scope>NUCLEOTIDE SEQUENCE [LARGE SCALE GENOMIC DNA]</scope>
    <source>
        <strain evidence="8">Lor287</strain>
    </source>
</reference>
<evidence type="ECO:0000259" key="7">
    <source>
        <dbReference type="Pfam" id="PF23270"/>
    </source>
</evidence>
<proteinExistence type="inferred from homology"/>
<dbReference type="EMBL" id="JBBWWQ010000020">
    <property type="protein sequence ID" value="KAK8916575.1"/>
    <property type="molecule type" value="Genomic_DNA"/>
</dbReference>